<dbReference type="NCBIfam" id="TIGR01087">
    <property type="entry name" value="murD"/>
    <property type="match status" value="1"/>
</dbReference>
<keyword evidence="3 7" id="KW-0963">Cytoplasm</keyword>
<dbReference type="SUPFAM" id="SSF53244">
    <property type="entry name" value="MurD-like peptide ligases, peptide-binding domain"/>
    <property type="match status" value="1"/>
</dbReference>
<dbReference type="EC" id="6.3.2.9" evidence="7 8"/>
<feature type="domain" description="Mur ligase central" evidence="10">
    <location>
        <begin position="111"/>
        <end position="286"/>
    </location>
</feature>
<keyword evidence="7 8" id="KW-0131">Cell cycle</keyword>
<comment type="similarity">
    <text evidence="7">Belongs to the MurCDEF family.</text>
</comment>
<keyword evidence="4 7" id="KW-0436">Ligase</keyword>
<dbReference type="Gene3D" id="3.90.190.20">
    <property type="entry name" value="Mur ligase, C-terminal domain"/>
    <property type="match status" value="1"/>
</dbReference>
<dbReference type="InterPro" id="IPR013221">
    <property type="entry name" value="Mur_ligase_cen"/>
</dbReference>
<dbReference type="AlphaFoldDB" id="A0A191ZJ63"/>
<dbReference type="InterPro" id="IPR004101">
    <property type="entry name" value="Mur_ligase_C"/>
</dbReference>
<keyword evidence="7 8" id="KW-0133">Cell shape</keyword>
<dbReference type="HAMAP" id="MF_00639">
    <property type="entry name" value="MurD"/>
    <property type="match status" value="1"/>
</dbReference>
<dbReference type="Pfam" id="PF21799">
    <property type="entry name" value="MurD-like_N"/>
    <property type="match status" value="1"/>
</dbReference>
<dbReference type="UniPathway" id="UPA00219"/>
<comment type="function">
    <text evidence="7 8">Cell wall formation. Catalyzes the addition of glutamate to the nucleotide precursor UDP-N-acetylmuramoyl-L-alanine (UMA).</text>
</comment>
<dbReference type="GO" id="GO:0051301">
    <property type="term" value="P:cell division"/>
    <property type="evidence" value="ECO:0007669"/>
    <property type="project" value="UniProtKB-KW"/>
</dbReference>
<reference evidence="11 12" key="1">
    <citation type="submission" date="2016-06" db="EMBL/GenBank/DDBJ databases">
        <title>Insight into the functional genes involving in sulfur oxidation in Pearl River water.</title>
        <authorList>
            <person name="Luo J."/>
            <person name="Tan X."/>
            <person name="Lin W."/>
        </authorList>
    </citation>
    <scope>NUCLEOTIDE SEQUENCE [LARGE SCALE GENOMIC DNA]</scope>
    <source>
        <strain evidence="11 12">LS2</strain>
    </source>
</reference>
<protein>
    <recommendedName>
        <fullName evidence="7 8">UDP-N-acetylmuramoylalanine--D-glutamate ligase</fullName>
        <ecNumber evidence="7 8">6.3.2.9</ecNumber>
    </recommendedName>
    <alternativeName>
        <fullName evidence="7">D-glutamic acid-adding enzyme</fullName>
    </alternativeName>
    <alternativeName>
        <fullName evidence="7">UDP-N-acetylmuramoyl-L-alanyl-D-glutamate synthetase</fullName>
    </alternativeName>
</protein>
<dbReference type="SUPFAM" id="SSF53623">
    <property type="entry name" value="MurD-like peptide ligases, catalytic domain"/>
    <property type="match status" value="1"/>
</dbReference>
<keyword evidence="12" id="KW-1185">Reference proteome</keyword>
<dbReference type="PANTHER" id="PTHR43692">
    <property type="entry name" value="UDP-N-ACETYLMURAMOYLALANINE--D-GLUTAMATE LIGASE"/>
    <property type="match status" value="1"/>
</dbReference>
<dbReference type="InterPro" id="IPR036565">
    <property type="entry name" value="Mur-like_cat_sf"/>
</dbReference>
<evidence type="ECO:0000259" key="10">
    <source>
        <dbReference type="Pfam" id="PF08245"/>
    </source>
</evidence>
<dbReference type="SUPFAM" id="SSF51984">
    <property type="entry name" value="MurCD N-terminal domain"/>
    <property type="match status" value="1"/>
</dbReference>
<name>A0A191ZJ63_9GAMM</name>
<keyword evidence="7 8" id="KW-0961">Cell wall biogenesis/degradation</keyword>
<dbReference type="Gene3D" id="3.40.50.720">
    <property type="entry name" value="NAD(P)-binding Rossmann-like Domain"/>
    <property type="match status" value="1"/>
</dbReference>
<evidence type="ECO:0000256" key="8">
    <source>
        <dbReference type="RuleBase" id="RU003664"/>
    </source>
</evidence>
<feature type="binding site" evidence="7">
    <location>
        <begin position="113"/>
        <end position="119"/>
    </location>
    <ligand>
        <name>ATP</name>
        <dbReference type="ChEBI" id="CHEBI:30616"/>
    </ligand>
</feature>
<dbReference type="Pfam" id="PF02875">
    <property type="entry name" value="Mur_ligase_C"/>
    <property type="match status" value="1"/>
</dbReference>
<evidence type="ECO:0000256" key="7">
    <source>
        <dbReference type="HAMAP-Rule" id="MF_00639"/>
    </source>
</evidence>
<evidence type="ECO:0000256" key="6">
    <source>
        <dbReference type="ARBA" id="ARBA00022840"/>
    </source>
</evidence>
<dbReference type="GO" id="GO:0008764">
    <property type="term" value="F:UDP-N-acetylmuramoylalanine-D-glutamate ligase activity"/>
    <property type="evidence" value="ECO:0007669"/>
    <property type="project" value="UniProtKB-UniRule"/>
</dbReference>
<evidence type="ECO:0000313" key="12">
    <source>
        <dbReference type="Proteomes" id="UP000078596"/>
    </source>
</evidence>
<dbReference type="PANTHER" id="PTHR43692:SF1">
    <property type="entry name" value="UDP-N-ACETYLMURAMOYLALANINE--D-GLUTAMATE LIGASE"/>
    <property type="match status" value="1"/>
</dbReference>
<comment type="pathway">
    <text evidence="2 7 8">Cell wall biogenesis; peptidoglycan biosynthesis.</text>
</comment>
<dbReference type="GO" id="GO:0009252">
    <property type="term" value="P:peptidoglycan biosynthetic process"/>
    <property type="evidence" value="ECO:0007669"/>
    <property type="project" value="UniProtKB-UniRule"/>
</dbReference>
<sequence>MSDTLIIGMGKSGLSVARHLARHGVPFRAADSRGDFDLLKAWQAEFPSCTCTLGALPADLVTGAREVIVSPGVPLTGAWYDMALALGVPVRGDIDLALHAAKRERTPTVLITGSNGKSTVTALVGALMDALDMQVGVGGNFGTPALDLLMQSNDVLVLEVSSFQIESVDFSDLTPTASLVLNISQDHLDRHGTIERYAAIKEKILHRAEVAVINRDDPLVAAMAGRVRGRLVSFGQQAPERREDFGLLTTDEGVWLAQGPRKLFPVNELGIQGLHNQMNALAALALLQGALPEIDLGDARIASVLRQFTGLPHRAQLVGTVEGIRFVDDSKATNVGAAVAAIMGMDGPLVLIAGGQGKGQAFDALAEALRDKCIGIVLIGEDQDVIAKAVRSVLGETLPMRRVERMDRAVFEAARLAVPGATVLLAPACASLDMFKSYVDRGEQFAAAAATLAVRGVEATPGVAP</sequence>
<dbReference type="Gene3D" id="3.40.1190.10">
    <property type="entry name" value="Mur-like, catalytic domain"/>
    <property type="match status" value="1"/>
</dbReference>
<dbReference type="InterPro" id="IPR005762">
    <property type="entry name" value="MurD"/>
</dbReference>
<evidence type="ECO:0000259" key="9">
    <source>
        <dbReference type="Pfam" id="PF02875"/>
    </source>
</evidence>
<dbReference type="InterPro" id="IPR036615">
    <property type="entry name" value="Mur_ligase_C_dom_sf"/>
</dbReference>
<comment type="catalytic activity">
    <reaction evidence="7 8">
        <text>UDP-N-acetyl-alpha-D-muramoyl-L-alanine + D-glutamate + ATP = UDP-N-acetyl-alpha-D-muramoyl-L-alanyl-D-glutamate + ADP + phosphate + H(+)</text>
        <dbReference type="Rhea" id="RHEA:16429"/>
        <dbReference type="ChEBI" id="CHEBI:15378"/>
        <dbReference type="ChEBI" id="CHEBI:29986"/>
        <dbReference type="ChEBI" id="CHEBI:30616"/>
        <dbReference type="ChEBI" id="CHEBI:43474"/>
        <dbReference type="ChEBI" id="CHEBI:83898"/>
        <dbReference type="ChEBI" id="CHEBI:83900"/>
        <dbReference type="ChEBI" id="CHEBI:456216"/>
        <dbReference type="EC" id="6.3.2.9"/>
    </reaction>
</comment>
<organism evidence="11 12">
    <name type="scientific">Halothiobacillus diazotrophicus</name>
    <dbReference type="NCBI Taxonomy" id="1860122"/>
    <lineage>
        <taxon>Bacteria</taxon>
        <taxon>Pseudomonadati</taxon>
        <taxon>Pseudomonadota</taxon>
        <taxon>Gammaproteobacteria</taxon>
        <taxon>Chromatiales</taxon>
        <taxon>Halothiobacillaceae</taxon>
        <taxon>Halothiobacillus</taxon>
    </lineage>
</organism>
<evidence type="ECO:0000313" key="11">
    <source>
        <dbReference type="EMBL" id="ANJ67941.1"/>
    </source>
</evidence>
<evidence type="ECO:0000256" key="4">
    <source>
        <dbReference type="ARBA" id="ARBA00022598"/>
    </source>
</evidence>
<dbReference type="GO" id="GO:0005737">
    <property type="term" value="C:cytoplasm"/>
    <property type="evidence" value="ECO:0007669"/>
    <property type="project" value="UniProtKB-SubCell"/>
</dbReference>
<dbReference type="Proteomes" id="UP000078596">
    <property type="component" value="Chromosome"/>
</dbReference>
<keyword evidence="5 7" id="KW-0547">Nucleotide-binding</keyword>
<evidence type="ECO:0000256" key="3">
    <source>
        <dbReference type="ARBA" id="ARBA00022490"/>
    </source>
</evidence>
<dbReference type="EMBL" id="CP016027">
    <property type="protein sequence ID" value="ANJ67941.1"/>
    <property type="molecule type" value="Genomic_DNA"/>
</dbReference>
<evidence type="ECO:0000256" key="5">
    <source>
        <dbReference type="ARBA" id="ARBA00022741"/>
    </source>
</evidence>
<dbReference type="GO" id="GO:0071555">
    <property type="term" value="P:cell wall organization"/>
    <property type="evidence" value="ECO:0007669"/>
    <property type="project" value="UniProtKB-KW"/>
</dbReference>
<keyword evidence="7 8" id="KW-0573">Peptidoglycan synthesis</keyword>
<accession>A0A191ZJ63</accession>
<dbReference type="GO" id="GO:0008360">
    <property type="term" value="P:regulation of cell shape"/>
    <property type="evidence" value="ECO:0007669"/>
    <property type="project" value="UniProtKB-KW"/>
</dbReference>
<keyword evidence="7 8" id="KW-0132">Cell division</keyword>
<evidence type="ECO:0000256" key="1">
    <source>
        <dbReference type="ARBA" id="ARBA00004496"/>
    </source>
</evidence>
<comment type="subcellular location">
    <subcellularLocation>
        <location evidence="1 7 8">Cytoplasm</location>
    </subcellularLocation>
</comment>
<dbReference type="GO" id="GO:0005524">
    <property type="term" value="F:ATP binding"/>
    <property type="evidence" value="ECO:0007669"/>
    <property type="project" value="UniProtKB-UniRule"/>
</dbReference>
<dbReference type="STRING" id="1860122.A9404_11640"/>
<evidence type="ECO:0000256" key="2">
    <source>
        <dbReference type="ARBA" id="ARBA00004752"/>
    </source>
</evidence>
<dbReference type="KEGG" id="haz:A9404_11640"/>
<dbReference type="RefSeq" id="WP_066101817.1">
    <property type="nucleotide sequence ID" value="NZ_CP016027.1"/>
</dbReference>
<proteinExistence type="inferred from homology"/>
<dbReference type="OrthoDB" id="9809796at2"/>
<dbReference type="Pfam" id="PF08245">
    <property type="entry name" value="Mur_ligase_M"/>
    <property type="match status" value="1"/>
</dbReference>
<gene>
    <name evidence="7" type="primary">murD</name>
    <name evidence="11" type="ORF">A9404_11640</name>
</gene>
<feature type="domain" description="Mur ligase C-terminal" evidence="9">
    <location>
        <begin position="313"/>
        <end position="429"/>
    </location>
</feature>
<keyword evidence="6 7" id="KW-0067">ATP-binding</keyword>